<evidence type="ECO:0000313" key="3">
    <source>
        <dbReference type="EMBL" id="OQR83664.1"/>
    </source>
</evidence>
<dbReference type="OrthoDB" id="73004at2759"/>
<evidence type="ECO:0000259" key="2">
    <source>
        <dbReference type="PROSITE" id="PS51283"/>
    </source>
</evidence>
<organism evidence="3 4">
    <name type="scientific">Achlya hypogyna</name>
    <name type="common">Oomycete</name>
    <name type="synonym">Protoachlya hypogyna</name>
    <dbReference type="NCBI Taxonomy" id="1202772"/>
    <lineage>
        <taxon>Eukaryota</taxon>
        <taxon>Sar</taxon>
        <taxon>Stramenopiles</taxon>
        <taxon>Oomycota</taxon>
        <taxon>Saprolegniomycetes</taxon>
        <taxon>Saprolegniales</taxon>
        <taxon>Achlyaceae</taxon>
        <taxon>Achlya</taxon>
    </lineage>
</organism>
<evidence type="ECO:0000259" key="1">
    <source>
        <dbReference type="PROSITE" id="PS50004"/>
    </source>
</evidence>
<evidence type="ECO:0000313" key="4">
    <source>
        <dbReference type="Proteomes" id="UP000243579"/>
    </source>
</evidence>
<dbReference type="Proteomes" id="UP000243579">
    <property type="component" value="Unassembled WGS sequence"/>
</dbReference>
<proteinExistence type="predicted"/>
<name>A0A1V9YD54_ACHHY</name>
<keyword evidence="4" id="KW-1185">Reference proteome</keyword>
<reference evidence="3 4" key="1">
    <citation type="journal article" date="2014" name="Genome Biol. Evol.">
        <title>The secreted proteins of Achlya hypogyna and Thraustotheca clavata identify the ancestral oomycete secretome and reveal gene acquisitions by horizontal gene transfer.</title>
        <authorList>
            <person name="Misner I."/>
            <person name="Blouin N."/>
            <person name="Leonard G."/>
            <person name="Richards T.A."/>
            <person name="Lane C.E."/>
        </authorList>
    </citation>
    <scope>NUCLEOTIDE SEQUENCE [LARGE SCALE GENOMIC DNA]</scope>
    <source>
        <strain evidence="3 4">ATCC 48635</strain>
    </source>
</reference>
<dbReference type="Pfam" id="PF00168">
    <property type="entry name" value="C2"/>
    <property type="match status" value="1"/>
</dbReference>
<comment type="caution">
    <text evidence="3">The sequence shown here is derived from an EMBL/GenBank/DDBJ whole genome shotgun (WGS) entry which is preliminary data.</text>
</comment>
<dbReference type="InterPro" id="IPR006615">
    <property type="entry name" value="Pept_C19_DUSP"/>
</dbReference>
<dbReference type="SUPFAM" id="SSF49562">
    <property type="entry name" value="C2 domain (Calcium/lipid-binding domain, CaLB)"/>
    <property type="match status" value="1"/>
</dbReference>
<dbReference type="GO" id="GO:0004843">
    <property type="term" value="F:cysteine-type deubiquitinase activity"/>
    <property type="evidence" value="ECO:0007669"/>
    <property type="project" value="InterPro"/>
</dbReference>
<dbReference type="EMBL" id="JNBR01002127">
    <property type="protein sequence ID" value="OQR83664.1"/>
    <property type="molecule type" value="Genomic_DNA"/>
</dbReference>
<dbReference type="CDD" id="cd00030">
    <property type="entry name" value="C2"/>
    <property type="match status" value="1"/>
</dbReference>
<dbReference type="InterPro" id="IPR000008">
    <property type="entry name" value="C2_dom"/>
</dbReference>
<dbReference type="SUPFAM" id="SSF143791">
    <property type="entry name" value="DUSP-like"/>
    <property type="match status" value="1"/>
</dbReference>
<dbReference type="Gene3D" id="2.60.40.150">
    <property type="entry name" value="C2 domain"/>
    <property type="match status" value="1"/>
</dbReference>
<dbReference type="PROSITE" id="PS50004">
    <property type="entry name" value="C2"/>
    <property type="match status" value="1"/>
</dbReference>
<protein>
    <submittedName>
        <fullName evidence="3">Uncharacterized protein</fullName>
    </submittedName>
</protein>
<dbReference type="SMART" id="SM00695">
    <property type="entry name" value="DUSP"/>
    <property type="match status" value="1"/>
</dbReference>
<dbReference type="PROSITE" id="PS51283">
    <property type="entry name" value="DUSP"/>
    <property type="match status" value="1"/>
</dbReference>
<sequence>MYDAVAVSPSKKQSLLGAADVSLVVVSGKGLVALGSDGLTSNCVCETALVLRQGKARPGPKTKVAKMTRNPIWNCDVDFGSVSIGDIEGVSLAVKHVSGFTHKEMGTVLIPSDFFVGAAGDEQWFDLLPTPAMMRQTSFRQDRPYGQVCVTRATKPLRTRSESTMPTPPTTYAAPLTRPASAVTISPLHDPIAELVAVRNCHQSLPQPGETWFVVDAHWVEAWLTFVASKKTPPGPISNGALLDTSGTQVRANLELKSDARLIDPASWRLYHGWYGGGPVVTVSVPTDCRHVGRWMTKLHLPSVARVQTPAP</sequence>
<dbReference type="Pfam" id="PF06337">
    <property type="entry name" value="DUSP"/>
    <property type="match status" value="1"/>
</dbReference>
<dbReference type="InterPro" id="IPR035892">
    <property type="entry name" value="C2_domain_sf"/>
</dbReference>
<accession>A0A1V9YD54</accession>
<dbReference type="Gene3D" id="3.30.2230.10">
    <property type="entry name" value="DUSP-like"/>
    <property type="match status" value="1"/>
</dbReference>
<dbReference type="InterPro" id="IPR035927">
    <property type="entry name" value="DUSP-like_sf"/>
</dbReference>
<feature type="domain" description="C2" evidence="1">
    <location>
        <begin position="1"/>
        <end position="125"/>
    </location>
</feature>
<gene>
    <name evidence="3" type="ORF">ACHHYP_14418</name>
</gene>
<dbReference type="STRING" id="1202772.A0A1V9YD54"/>
<feature type="domain" description="DUSP" evidence="2">
    <location>
        <begin position="183"/>
        <end position="287"/>
    </location>
</feature>
<dbReference type="AlphaFoldDB" id="A0A1V9YD54"/>